<reference evidence="1" key="1">
    <citation type="submission" date="2019-04" db="EMBL/GenBank/DDBJ databases">
        <title>Microbes associate with the intestines of laboratory mice.</title>
        <authorList>
            <person name="Navarre W."/>
            <person name="Wong E."/>
            <person name="Huang K."/>
            <person name="Tropini C."/>
            <person name="Ng K."/>
            <person name="Yu B."/>
        </authorList>
    </citation>
    <scope>NUCLEOTIDE SEQUENCE</scope>
    <source>
        <strain evidence="1">NM01_1-7b</strain>
    </source>
</reference>
<organism evidence="1 2">
    <name type="scientific">Petralouisia muris</name>
    <dbReference type="NCBI Taxonomy" id="3032872"/>
    <lineage>
        <taxon>Bacteria</taxon>
        <taxon>Bacillati</taxon>
        <taxon>Bacillota</taxon>
        <taxon>Clostridia</taxon>
        <taxon>Lachnospirales</taxon>
        <taxon>Lachnospiraceae</taxon>
        <taxon>Petralouisia</taxon>
    </lineage>
</organism>
<dbReference type="Proteomes" id="UP000304953">
    <property type="component" value="Unassembled WGS sequence"/>
</dbReference>
<proteinExistence type="predicted"/>
<name>A0AC61RSF7_9FIRM</name>
<evidence type="ECO:0000313" key="1">
    <source>
        <dbReference type="EMBL" id="TGY93573.1"/>
    </source>
</evidence>
<sequence>MYYGCPAEESGAGKAFMLRAGCFKGVDFAFTWHPFSQSGVWNKSLTNIKVIYCFTGKSSHASADPQNGRSALDACELMNVGVNYLREHVPTDTRMHYAYLNSGGTAPNIVPAHAELLYALRAGTSKDLEQLLTLHFHQRYFPLICVHRVCQKPAQPQNGCAGFSLSFSLPILASPNGLLSRYTKLCSSSDTSCCISALEVTFLAASTTCFFSSSSIFA</sequence>
<gene>
    <name evidence="1" type="ORF">E5329_18050</name>
</gene>
<dbReference type="EMBL" id="SRYA01000041">
    <property type="protein sequence ID" value="TGY93573.1"/>
    <property type="molecule type" value="Genomic_DNA"/>
</dbReference>
<accession>A0AC61RSF7</accession>
<comment type="caution">
    <text evidence="1">The sequence shown here is derived from an EMBL/GenBank/DDBJ whole genome shotgun (WGS) entry which is preliminary data.</text>
</comment>
<protein>
    <submittedName>
        <fullName evidence="1">Uncharacterized protein</fullName>
    </submittedName>
</protein>
<keyword evidence="2" id="KW-1185">Reference proteome</keyword>
<evidence type="ECO:0000313" key="2">
    <source>
        <dbReference type="Proteomes" id="UP000304953"/>
    </source>
</evidence>